<proteinExistence type="predicted"/>
<dbReference type="RefSeq" id="WP_189385199.1">
    <property type="nucleotide sequence ID" value="NZ_BAABFY010000047.1"/>
</dbReference>
<dbReference type="InterPro" id="IPR008136">
    <property type="entry name" value="CinA_C"/>
</dbReference>
<dbReference type="Pfam" id="PF02464">
    <property type="entry name" value="CinA"/>
    <property type="match status" value="1"/>
</dbReference>
<feature type="domain" description="CinA C-terminal" evidence="1">
    <location>
        <begin position="12"/>
        <end position="164"/>
    </location>
</feature>
<evidence type="ECO:0000259" key="1">
    <source>
        <dbReference type="Pfam" id="PF02464"/>
    </source>
</evidence>
<evidence type="ECO:0000313" key="2">
    <source>
        <dbReference type="EMBL" id="GGW88598.1"/>
    </source>
</evidence>
<organism evidence="2 3">
    <name type="scientific">Advenella faeciporci</name>
    <dbReference type="NCBI Taxonomy" id="797535"/>
    <lineage>
        <taxon>Bacteria</taxon>
        <taxon>Pseudomonadati</taxon>
        <taxon>Pseudomonadota</taxon>
        <taxon>Betaproteobacteria</taxon>
        <taxon>Burkholderiales</taxon>
        <taxon>Alcaligenaceae</taxon>
    </lineage>
</organism>
<keyword evidence="3" id="KW-1185">Reference proteome</keyword>
<reference evidence="2" key="1">
    <citation type="journal article" date="2014" name="Int. J. Syst. Evol. Microbiol.">
        <title>Complete genome sequence of Corynebacterium casei LMG S-19264T (=DSM 44701T), isolated from a smear-ripened cheese.</title>
        <authorList>
            <consortium name="US DOE Joint Genome Institute (JGI-PGF)"/>
            <person name="Walter F."/>
            <person name="Albersmeier A."/>
            <person name="Kalinowski J."/>
            <person name="Ruckert C."/>
        </authorList>
    </citation>
    <scope>NUCLEOTIDE SEQUENCE</scope>
    <source>
        <strain evidence="2">KCTC 23732</strain>
    </source>
</reference>
<dbReference type="Proteomes" id="UP000608345">
    <property type="component" value="Unassembled WGS sequence"/>
</dbReference>
<sequence>MTEYSEQEFVAASHLGEILKAKGWLLGTAESCTGGLLAGAITSVSGSSQWYDRGFVTYTNESKIEALNVNEQALQKFGAVSEQVAIEMAEGVLNMATTATCAISTTGIAGPTGATEGKPVGMVCFAIAYRKKDGIVTLPFTRHFSGDRTQVRRQSVLFALTAASRILEEN</sequence>
<dbReference type="SUPFAM" id="SSF142433">
    <property type="entry name" value="CinA-like"/>
    <property type="match status" value="1"/>
</dbReference>
<dbReference type="Gene3D" id="3.90.950.20">
    <property type="entry name" value="CinA-like"/>
    <property type="match status" value="1"/>
</dbReference>
<dbReference type="AlphaFoldDB" id="A0A918JLU6"/>
<dbReference type="EMBL" id="BMYS01000012">
    <property type="protein sequence ID" value="GGW88598.1"/>
    <property type="molecule type" value="Genomic_DNA"/>
</dbReference>
<comment type="caution">
    <text evidence="2">The sequence shown here is derived from an EMBL/GenBank/DDBJ whole genome shotgun (WGS) entry which is preliminary data.</text>
</comment>
<name>A0A918JLU6_9BURK</name>
<reference evidence="2" key="2">
    <citation type="submission" date="2020-09" db="EMBL/GenBank/DDBJ databases">
        <authorList>
            <person name="Sun Q."/>
            <person name="Kim S."/>
        </authorList>
    </citation>
    <scope>NUCLEOTIDE SEQUENCE</scope>
    <source>
        <strain evidence="2">KCTC 23732</strain>
    </source>
</reference>
<gene>
    <name evidence="2" type="ORF">GCM10011450_18470</name>
</gene>
<protein>
    <recommendedName>
        <fullName evidence="1">CinA C-terminal domain-containing protein</fullName>
    </recommendedName>
</protein>
<accession>A0A918JLU6</accession>
<evidence type="ECO:0000313" key="3">
    <source>
        <dbReference type="Proteomes" id="UP000608345"/>
    </source>
</evidence>
<dbReference type="InterPro" id="IPR036653">
    <property type="entry name" value="CinA-like_C"/>
</dbReference>
<dbReference type="NCBIfam" id="TIGR00199">
    <property type="entry name" value="PncC_domain"/>
    <property type="match status" value="1"/>
</dbReference>